<organism evidence="3 4">
    <name type="scientific">Sphingomonas albertensis</name>
    <dbReference type="NCBI Taxonomy" id="2762591"/>
    <lineage>
        <taxon>Bacteria</taxon>
        <taxon>Pseudomonadati</taxon>
        <taxon>Pseudomonadota</taxon>
        <taxon>Alphaproteobacteria</taxon>
        <taxon>Sphingomonadales</taxon>
        <taxon>Sphingomonadaceae</taxon>
        <taxon>Sphingomonas</taxon>
    </lineage>
</organism>
<comment type="caution">
    <text evidence="3">The sequence shown here is derived from an EMBL/GenBank/DDBJ whole genome shotgun (WGS) entry which is preliminary data.</text>
</comment>
<dbReference type="Proteomes" id="UP000597613">
    <property type="component" value="Unassembled WGS sequence"/>
</dbReference>
<dbReference type="PROSITE" id="PS51257">
    <property type="entry name" value="PROKAR_LIPOPROTEIN"/>
    <property type="match status" value="1"/>
</dbReference>
<feature type="chain" id="PRO_5046973507" description="DUF6438 domain-containing protein" evidence="1">
    <location>
        <begin position="20"/>
        <end position="172"/>
    </location>
</feature>
<feature type="signal peptide" evidence="1">
    <location>
        <begin position="1"/>
        <end position="19"/>
    </location>
</feature>
<dbReference type="Pfam" id="PF20033">
    <property type="entry name" value="DUF6438"/>
    <property type="match status" value="1"/>
</dbReference>
<keyword evidence="1" id="KW-0732">Signal</keyword>
<feature type="domain" description="DUF6438" evidence="2">
    <location>
        <begin position="36"/>
        <end position="149"/>
    </location>
</feature>
<evidence type="ECO:0000256" key="1">
    <source>
        <dbReference type="SAM" id="SignalP"/>
    </source>
</evidence>
<keyword evidence="4" id="KW-1185">Reference proteome</keyword>
<proteinExistence type="predicted"/>
<dbReference type="InterPro" id="IPR045497">
    <property type="entry name" value="DUF6438"/>
</dbReference>
<dbReference type="EMBL" id="JACONT010000008">
    <property type="protein sequence ID" value="MBC3941161.1"/>
    <property type="molecule type" value="Genomic_DNA"/>
</dbReference>
<dbReference type="RefSeq" id="WP_187502938.1">
    <property type="nucleotide sequence ID" value="NZ_CP162536.1"/>
</dbReference>
<reference evidence="3 4" key="1">
    <citation type="submission" date="2020-08" db="EMBL/GenBank/DDBJ databases">
        <title>Putative novel bacterial strains isolated from necrotic wheat leaf tissues caused by Xanthomonas translucens.</title>
        <authorList>
            <person name="Tambong J.T."/>
        </authorList>
    </citation>
    <scope>NUCLEOTIDE SEQUENCE [LARGE SCALE GENOMIC DNA]</scope>
    <source>
        <strain evidence="4">DOAB 1063</strain>
    </source>
</reference>
<evidence type="ECO:0000313" key="4">
    <source>
        <dbReference type="Proteomes" id="UP000597613"/>
    </source>
</evidence>
<evidence type="ECO:0000313" key="3">
    <source>
        <dbReference type="EMBL" id="MBC3941161.1"/>
    </source>
</evidence>
<gene>
    <name evidence="3" type="ORF">H8S47_05605</name>
</gene>
<protein>
    <recommendedName>
        <fullName evidence="2">DUF6438 domain-containing protein</fullName>
    </recommendedName>
</protein>
<name>A0ABR7AL17_9SPHN</name>
<sequence>MRRSGVLLMPALISLGACASIPQVVMNPPLAGSPETIAVSVGPCFGFCPVYDVVLSPNGDVHFSGKRHTAEVGDRDRRSSPEVYRAVANDFAAFRPADGTTARVPCTAAISDTSSYTITWTTADGRRTVATHQRGCSDGPGHELDNILATLPKRLGIVAWAQQTTRPGLSRG</sequence>
<evidence type="ECO:0000259" key="2">
    <source>
        <dbReference type="Pfam" id="PF20033"/>
    </source>
</evidence>
<accession>A0ABR7AL17</accession>